<dbReference type="AlphaFoldDB" id="A0AA86Q6D0"/>
<protein>
    <submittedName>
        <fullName evidence="5">Hypothetical_protein</fullName>
    </submittedName>
</protein>
<evidence type="ECO:0000313" key="5">
    <source>
        <dbReference type="EMBL" id="CAL5996030.1"/>
    </source>
</evidence>
<comment type="caution">
    <text evidence="3">The sequence shown here is derived from an EMBL/GenBank/DDBJ whole genome shotgun (WGS) entry which is preliminary data.</text>
</comment>
<dbReference type="EMBL" id="CAXDID020000186">
    <property type="protein sequence ID" value="CAL6050914.1"/>
    <property type="molecule type" value="Genomic_DNA"/>
</dbReference>
<organism evidence="3">
    <name type="scientific">Hexamita inflata</name>
    <dbReference type="NCBI Taxonomy" id="28002"/>
    <lineage>
        <taxon>Eukaryota</taxon>
        <taxon>Metamonada</taxon>
        <taxon>Diplomonadida</taxon>
        <taxon>Hexamitidae</taxon>
        <taxon>Hexamitinae</taxon>
        <taxon>Hexamita</taxon>
    </lineage>
</organism>
<reference evidence="5 7" key="2">
    <citation type="submission" date="2024-07" db="EMBL/GenBank/DDBJ databases">
        <authorList>
            <person name="Akdeniz Z."/>
        </authorList>
    </citation>
    <scope>NUCLEOTIDE SEQUENCE [LARGE SCALE GENOMIC DNA]</scope>
</reference>
<feature type="compositionally biased region" description="Basic and acidic residues" evidence="1">
    <location>
        <begin position="231"/>
        <end position="242"/>
    </location>
</feature>
<reference evidence="3" key="1">
    <citation type="submission" date="2023-06" db="EMBL/GenBank/DDBJ databases">
        <authorList>
            <person name="Kurt Z."/>
        </authorList>
    </citation>
    <scope>NUCLEOTIDE SEQUENCE</scope>
</reference>
<evidence type="ECO:0000256" key="2">
    <source>
        <dbReference type="SAM" id="Phobius"/>
    </source>
</evidence>
<keyword evidence="2" id="KW-0472">Membrane</keyword>
<keyword evidence="2" id="KW-1133">Transmembrane helix</keyword>
<dbReference type="Proteomes" id="UP001642409">
    <property type="component" value="Unassembled WGS sequence"/>
</dbReference>
<sequence length="242" mass="28549">MILIYKDSPIMMYVQLWKLNAQPHDVHKHCKRALAIINKFQLPFDIAFSILYMKPLLYSVWIYISILYIVLIKNMKNNYLVNILQLFLLSDIVSSICQSYKQQLIKKRYVLSDSEKDLLAEMIGCYACKLQNRRQNNCMFKEFYTEYVLLWLIIFAGGSVCAHILTIKFLLALLWILINIIIVAFKIFNNSKLRVSIYNYYCQLSEKVTNQLNKQEKYIEEENSASMDYSEQPKKQDASDSL</sequence>
<name>A0AA86Q6D0_9EUKA</name>
<dbReference type="EMBL" id="CAXDID020000034">
    <property type="protein sequence ID" value="CAL5996030.1"/>
    <property type="molecule type" value="Genomic_DNA"/>
</dbReference>
<keyword evidence="2" id="KW-0812">Transmembrane</keyword>
<accession>A0AA86Q6D0</accession>
<evidence type="ECO:0000313" key="3">
    <source>
        <dbReference type="EMBL" id="CAI9946714.1"/>
    </source>
</evidence>
<feature type="region of interest" description="Disordered" evidence="1">
    <location>
        <begin position="221"/>
        <end position="242"/>
    </location>
</feature>
<dbReference type="EMBL" id="CATOUU010001090">
    <property type="protein sequence ID" value="CAI9971294.1"/>
    <property type="molecule type" value="Genomic_DNA"/>
</dbReference>
<evidence type="ECO:0000313" key="6">
    <source>
        <dbReference type="EMBL" id="CAL6050914.1"/>
    </source>
</evidence>
<proteinExistence type="predicted"/>
<feature type="transmembrane region" description="Helical" evidence="2">
    <location>
        <begin position="56"/>
        <end position="73"/>
    </location>
</feature>
<keyword evidence="7" id="KW-1185">Reference proteome</keyword>
<feature type="transmembrane region" description="Helical" evidence="2">
    <location>
        <begin position="171"/>
        <end position="188"/>
    </location>
</feature>
<dbReference type="EMBL" id="CATOUU010000764">
    <property type="protein sequence ID" value="CAI9946714.1"/>
    <property type="molecule type" value="Genomic_DNA"/>
</dbReference>
<feature type="transmembrane region" description="Helical" evidence="2">
    <location>
        <begin position="143"/>
        <end position="165"/>
    </location>
</feature>
<evidence type="ECO:0000313" key="4">
    <source>
        <dbReference type="EMBL" id="CAI9971294.1"/>
    </source>
</evidence>
<evidence type="ECO:0000313" key="7">
    <source>
        <dbReference type="Proteomes" id="UP001642409"/>
    </source>
</evidence>
<gene>
    <name evidence="5" type="ORF">HINF_LOCUS14482</name>
    <name evidence="3" type="ORF">HINF_LOCUS34359</name>
    <name evidence="6" type="ORF">HINF_LOCUS44117</name>
    <name evidence="4" type="ORF">HINF_LOCUS58939</name>
</gene>
<evidence type="ECO:0000256" key="1">
    <source>
        <dbReference type="SAM" id="MobiDB-lite"/>
    </source>
</evidence>